<organism evidence="1 2">
    <name type="scientific">Candidatus Bacteroides merdigallinarum</name>
    <dbReference type="NCBI Taxonomy" id="2838473"/>
    <lineage>
        <taxon>Bacteria</taxon>
        <taxon>Pseudomonadati</taxon>
        <taxon>Bacteroidota</taxon>
        <taxon>Bacteroidia</taxon>
        <taxon>Bacteroidales</taxon>
        <taxon>Bacteroidaceae</taxon>
        <taxon>Bacteroides</taxon>
    </lineage>
</organism>
<dbReference type="Proteomes" id="UP000824028">
    <property type="component" value="Unassembled WGS sequence"/>
</dbReference>
<dbReference type="EMBL" id="DXBX01000026">
    <property type="protein sequence ID" value="HIZ32610.1"/>
    <property type="molecule type" value="Genomic_DNA"/>
</dbReference>
<gene>
    <name evidence="1" type="ORF">H9814_03545</name>
</gene>
<dbReference type="AlphaFoldDB" id="A0A9D2E897"/>
<proteinExistence type="predicted"/>
<sequence>MTEKEALSNEINYYKAPEITYKEHTRSLTGKDLIHECNQIMEEDNNKDYIQFGPTSFKITRKVADIKAYALEHPNEIIANEFKFSGIFTHFGANKYDEKKALVIVVPELERYIVTPIYK</sequence>
<evidence type="ECO:0000313" key="2">
    <source>
        <dbReference type="Proteomes" id="UP000824028"/>
    </source>
</evidence>
<protein>
    <submittedName>
        <fullName evidence="1">Uncharacterized protein</fullName>
    </submittedName>
</protein>
<reference evidence="1" key="1">
    <citation type="journal article" date="2021" name="PeerJ">
        <title>Extensive microbial diversity within the chicken gut microbiome revealed by metagenomics and culture.</title>
        <authorList>
            <person name="Gilroy R."/>
            <person name="Ravi A."/>
            <person name="Getino M."/>
            <person name="Pursley I."/>
            <person name="Horton D.L."/>
            <person name="Alikhan N.F."/>
            <person name="Baker D."/>
            <person name="Gharbi K."/>
            <person name="Hall N."/>
            <person name="Watson M."/>
            <person name="Adriaenssens E.M."/>
            <person name="Foster-Nyarko E."/>
            <person name="Jarju S."/>
            <person name="Secka A."/>
            <person name="Antonio M."/>
            <person name="Oren A."/>
            <person name="Chaudhuri R.R."/>
            <person name="La Ragione R."/>
            <person name="Hildebrand F."/>
            <person name="Pallen M.J."/>
        </authorList>
    </citation>
    <scope>NUCLEOTIDE SEQUENCE</scope>
    <source>
        <strain evidence="1">ChiHjej9B8-1298</strain>
    </source>
</reference>
<evidence type="ECO:0000313" key="1">
    <source>
        <dbReference type="EMBL" id="HIZ32610.1"/>
    </source>
</evidence>
<comment type="caution">
    <text evidence="1">The sequence shown here is derived from an EMBL/GenBank/DDBJ whole genome shotgun (WGS) entry which is preliminary data.</text>
</comment>
<reference evidence="1" key="2">
    <citation type="submission" date="2021-04" db="EMBL/GenBank/DDBJ databases">
        <authorList>
            <person name="Gilroy R."/>
        </authorList>
    </citation>
    <scope>NUCLEOTIDE SEQUENCE</scope>
    <source>
        <strain evidence="1">ChiHjej9B8-1298</strain>
    </source>
</reference>
<accession>A0A9D2E897</accession>
<name>A0A9D2E897_9BACE</name>